<dbReference type="EMBL" id="CACVBS010000040">
    <property type="protein sequence ID" value="CAA7263616.1"/>
    <property type="molecule type" value="Genomic_DNA"/>
</dbReference>
<dbReference type="InterPro" id="IPR000626">
    <property type="entry name" value="Ubiquitin-like_dom"/>
</dbReference>
<sequence>MDIYALFKDDFASKASPKTYAAAVAAVRTRFLTLAIGYSISFETDELDICDGQSAEIPEDVWEVLSEVKSVRVKATRLQKVAQLPSPEPANTQEKLSFFVDYRNTLVKCSAVTPSTSIRYILESALTALGHSCAENWKLIFDARVLDLDQTIADTLLQDGDHLDLLAGQKGGKPVIYLFSPQTLEASVKLSLVPQWDLSVIYPVVSIKPRTVNTNEEVAWRVRVHPKGEITELTTGLGVAYLFWEALTNPIVSPPSSPVESQVEILEPNNAVLNALNLHYQRSRYWLPSILKHKHIALRFLPQSAYERINDDALDHWSVAKAKAIEDVNLWRNIVGVDLDRAKDTSLFRVLEWRGMEVLH</sequence>
<dbReference type="AlphaFoldDB" id="A0A8S0WB26"/>
<dbReference type="PROSITE" id="PS50053">
    <property type="entry name" value="UBIQUITIN_2"/>
    <property type="match status" value="1"/>
</dbReference>
<accession>A0A8S0WB26</accession>
<dbReference type="Proteomes" id="UP000467700">
    <property type="component" value="Unassembled WGS sequence"/>
</dbReference>
<evidence type="ECO:0000313" key="2">
    <source>
        <dbReference type="EMBL" id="CAA7263616.1"/>
    </source>
</evidence>
<dbReference type="SUPFAM" id="SSF54236">
    <property type="entry name" value="Ubiquitin-like"/>
    <property type="match status" value="1"/>
</dbReference>
<protein>
    <recommendedName>
        <fullName evidence="1">Ubiquitin-like domain-containing protein</fullName>
    </recommendedName>
</protein>
<evidence type="ECO:0000313" key="3">
    <source>
        <dbReference type="Proteomes" id="UP000467700"/>
    </source>
</evidence>
<feature type="domain" description="Ubiquitin-like" evidence="1">
    <location>
        <begin position="138"/>
        <end position="172"/>
    </location>
</feature>
<organism evidence="2 3">
    <name type="scientific">Cyclocybe aegerita</name>
    <name type="common">Black poplar mushroom</name>
    <name type="synonym">Agrocybe aegerita</name>
    <dbReference type="NCBI Taxonomy" id="1973307"/>
    <lineage>
        <taxon>Eukaryota</taxon>
        <taxon>Fungi</taxon>
        <taxon>Dikarya</taxon>
        <taxon>Basidiomycota</taxon>
        <taxon>Agaricomycotina</taxon>
        <taxon>Agaricomycetes</taxon>
        <taxon>Agaricomycetidae</taxon>
        <taxon>Agaricales</taxon>
        <taxon>Agaricineae</taxon>
        <taxon>Bolbitiaceae</taxon>
        <taxon>Cyclocybe</taxon>
    </lineage>
</organism>
<dbReference type="InterPro" id="IPR029071">
    <property type="entry name" value="Ubiquitin-like_domsf"/>
</dbReference>
<reference evidence="2 3" key="1">
    <citation type="submission" date="2020-01" db="EMBL/GenBank/DDBJ databases">
        <authorList>
            <person name="Gupta K D."/>
        </authorList>
    </citation>
    <scope>NUCLEOTIDE SEQUENCE [LARGE SCALE GENOMIC DNA]</scope>
</reference>
<comment type="caution">
    <text evidence="2">The sequence shown here is derived from an EMBL/GenBank/DDBJ whole genome shotgun (WGS) entry which is preliminary data.</text>
</comment>
<proteinExistence type="predicted"/>
<evidence type="ECO:0000259" key="1">
    <source>
        <dbReference type="PROSITE" id="PS50053"/>
    </source>
</evidence>
<keyword evidence="3" id="KW-1185">Reference proteome</keyword>
<gene>
    <name evidence="2" type="ORF">AAE3_LOCUS5777</name>
</gene>
<dbReference type="OrthoDB" id="428577at2759"/>
<name>A0A8S0WB26_CYCAE</name>
<dbReference type="Gene3D" id="3.10.20.90">
    <property type="entry name" value="Phosphatidylinositol 3-kinase Catalytic Subunit, Chain A, domain 1"/>
    <property type="match status" value="1"/>
</dbReference>